<feature type="region of interest" description="Disordered" evidence="1">
    <location>
        <begin position="40"/>
        <end position="59"/>
    </location>
</feature>
<dbReference type="OrthoDB" id="409956at2759"/>
<dbReference type="Proteomes" id="UP000887116">
    <property type="component" value="Unassembled WGS sequence"/>
</dbReference>
<sequence length="128" mass="15088">MTNSIQLSEFNEPPLLTSTEQIEYEKYFSCLHGYNCKSDVCKSEESTPSIQSKRGPKRRKIFTSSIRYKQVKKAVRKFSQSHPEVHRDTVRKYTQSHPEVHRDAVQKYTQNHPEVHRDAIRKCTQNHP</sequence>
<evidence type="ECO:0000313" key="2">
    <source>
        <dbReference type="EMBL" id="GFQ78934.1"/>
    </source>
</evidence>
<proteinExistence type="predicted"/>
<gene>
    <name evidence="2" type="ORF">TNCT_704511</name>
</gene>
<organism evidence="2 3">
    <name type="scientific">Trichonephila clavata</name>
    <name type="common">Joro spider</name>
    <name type="synonym">Nephila clavata</name>
    <dbReference type="NCBI Taxonomy" id="2740835"/>
    <lineage>
        <taxon>Eukaryota</taxon>
        <taxon>Metazoa</taxon>
        <taxon>Ecdysozoa</taxon>
        <taxon>Arthropoda</taxon>
        <taxon>Chelicerata</taxon>
        <taxon>Arachnida</taxon>
        <taxon>Araneae</taxon>
        <taxon>Araneomorphae</taxon>
        <taxon>Entelegynae</taxon>
        <taxon>Araneoidea</taxon>
        <taxon>Nephilidae</taxon>
        <taxon>Trichonephila</taxon>
    </lineage>
</organism>
<evidence type="ECO:0000313" key="3">
    <source>
        <dbReference type="Proteomes" id="UP000887116"/>
    </source>
</evidence>
<dbReference type="InterPro" id="IPR038378">
    <property type="entry name" value="MHB_sf"/>
</dbReference>
<accession>A0A8X6KMU1</accession>
<evidence type="ECO:0000256" key="1">
    <source>
        <dbReference type="SAM" id="MobiDB-lite"/>
    </source>
</evidence>
<dbReference type="Gene3D" id="1.20.20.20">
    <property type="entry name" value="Haemophore, haem-binding domain"/>
    <property type="match status" value="1"/>
</dbReference>
<name>A0A8X6KMU1_TRICU</name>
<reference evidence="2" key="1">
    <citation type="submission" date="2020-07" db="EMBL/GenBank/DDBJ databases">
        <title>Multicomponent nature underlies the extraordinary mechanical properties of spider dragline silk.</title>
        <authorList>
            <person name="Kono N."/>
            <person name="Nakamura H."/>
            <person name="Mori M."/>
            <person name="Yoshida Y."/>
            <person name="Ohtoshi R."/>
            <person name="Malay A.D."/>
            <person name="Moran D.A.P."/>
            <person name="Tomita M."/>
            <person name="Numata K."/>
            <person name="Arakawa K."/>
        </authorList>
    </citation>
    <scope>NUCLEOTIDE SEQUENCE</scope>
</reference>
<dbReference type="EMBL" id="BMAO01031971">
    <property type="protein sequence ID" value="GFQ78934.1"/>
    <property type="molecule type" value="Genomic_DNA"/>
</dbReference>
<dbReference type="AlphaFoldDB" id="A0A8X6KMU1"/>
<feature type="region of interest" description="Disordered" evidence="1">
    <location>
        <begin position="77"/>
        <end position="100"/>
    </location>
</feature>
<comment type="caution">
    <text evidence="2">The sequence shown here is derived from an EMBL/GenBank/DDBJ whole genome shotgun (WGS) entry which is preliminary data.</text>
</comment>
<keyword evidence="3" id="KW-1185">Reference proteome</keyword>
<protein>
    <submittedName>
        <fullName evidence="2">Uncharacterized protein</fullName>
    </submittedName>
</protein>